<reference evidence="1" key="1">
    <citation type="submission" date="2020-12" db="EMBL/GenBank/DDBJ databases">
        <title>WGS assembly of Carya illinoinensis cv. Pawnee.</title>
        <authorList>
            <person name="Platts A."/>
            <person name="Shu S."/>
            <person name="Wright S."/>
            <person name="Barry K."/>
            <person name="Edger P."/>
            <person name="Pires J.C."/>
            <person name="Schmutz J."/>
        </authorList>
    </citation>
    <scope>NUCLEOTIDE SEQUENCE</scope>
    <source>
        <tissue evidence="1">Leaf</tissue>
    </source>
</reference>
<evidence type="ECO:0000313" key="1">
    <source>
        <dbReference type="EMBL" id="KAG6643632.1"/>
    </source>
</evidence>
<dbReference type="EMBL" id="CM031817">
    <property type="protein sequence ID" value="KAG6643632.1"/>
    <property type="molecule type" value="Genomic_DNA"/>
</dbReference>
<proteinExistence type="predicted"/>
<name>A0A8T1PRM1_CARIL</name>
<comment type="caution">
    <text evidence="1">The sequence shown here is derived from an EMBL/GenBank/DDBJ whole genome shotgun (WGS) entry which is preliminary data.</text>
</comment>
<gene>
    <name evidence="1" type="ORF">CIPAW_09G225200</name>
</gene>
<accession>A0A8T1PRM1</accession>
<keyword evidence="2" id="KW-1185">Reference proteome</keyword>
<sequence>MIDVKGSEKKTAQPPTIQPLSSTIDGIAPCVSFPSIQVELNLTLDLKLLVENRNHASFKHGQGKSLLLYQGNQVGEADIYPGLIPARCLATLPCCLKLEVEELASNLIGLINDVVGKISFLGIFRKLVFVVNECQLTISVLDMTIRRQTCKGMTKL</sequence>
<evidence type="ECO:0000313" key="2">
    <source>
        <dbReference type="Proteomes" id="UP000811609"/>
    </source>
</evidence>
<organism evidence="1 2">
    <name type="scientific">Carya illinoinensis</name>
    <name type="common">Pecan</name>
    <dbReference type="NCBI Taxonomy" id="32201"/>
    <lineage>
        <taxon>Eukaryota</taxon>
        <taxon>Viridiplantae</taxon>
        <taxon>Streptophyta</taxon>
        <taxon>Embryophyta</taxon>
        <taxon>Tracheophyta</taxon>
        <taxon>Spermatophyta</taxon>
        <taxon>Magnoliopsida</taxon>
        <taxon>eudicotyledons</taxon>
        <taxon>Gunneridae</taxon>
        <taxon>Pentapetalae</taxon>
        <taxon>rosids</taxon>
        <taxon>fabids</taxon>
        <taxon>Fagales</taxon>
        <taxon>Juglandaceae</taxon>
        <taxon>Carya</taxon>
    </lineage>
</organism>
<dbReference type="Proteomes" id="UP000811609">
    <property type="component" value="Chromosome 9"/>
</dbReference>
<protein>
    <submittedName>
        <fullName evidence="1">Uncharacterized protein</fullName>
    </submittedName>
</protein>
<dbReference type="AlphaFoldDB" id="A0A8T1PRM1"/>